<keyword evidence="3" id="KW-1185">Reference proteome</keyword>
<feature type="transmembrane region" description="Helical" evidence="1">
    <location>
        <begin position="12"/>
        <end position="36"/>
    </location>
</feature>
<gene>
    <name evidence="2" type="ORF">Syun_009274</name>
</gene>
<comment type="caution">
    <text evidence="2">The sequence shown here is derived from an EMBL/GenBank/DDBJ whole genome shotgun (WGS) entry which is preliminary data.</text>
</comment>
<sequence length="78" mass="9298">MPHFSCIWYSIWLNFVSLFTFDELISFVLQGFLIISHSLEDFVSYLFLSFFAVVFCDSKTVLERYFRVFFVGKLGIWS</sequence>
<dbReference type="Proteomes" id="UP001420932">
    <property type="component" value="Unassembled WGS sequence"/>
</dbReference>
<evidence type="ECO:0000313" key="3">
    <source>
        <dbReference type="Proteomes" id="UP001420932"/>
    </source>
</evidence>
<keyword evidence="1" id="KW-1133">Transmembrane helix</keyword>
<feature type="transmembrane region" description="Helical" evidence="1">
    <location>
        <begin position="42"/>
        <end position="62"/>
    </location>
</feature>
<dbReference type="EMBL" id="JBBNAF010000004">
    <property type="protein sequence ID" value="KAK9150965.1"/>
    <property type="molecule type" value="Genomic_DNA"/>
</dbReference>
<dbReference type="AlphaFoldDB" id="A0AAP0KF96"/>
<reference evidence="2 3" key="1">
    <citation type="submission" date="2024-01" db="EMBL/GenBank/DDBJ databases">
        <title>Genome assemblies of Stephania.</title>
        <authorList>
            <person name="Yang L."/>
        </authorList>
    </citation>
    <scope>NUCLEOTIDE SEQUENCE [LARGE SCALE GENOMIC DNA]</scope>
    <source>
        <strain evidence="2">YNDBR</strain>
        <tissue evidence="2">Leaf</tissue>
    </source>
</reference>
<protein>
    <submittedName>
        <fullName evidence="2">Uncharacterized protein</fullName>
    </submittedName>
</protein>
<keyword evidence="1" id="KW-0812">Transmembrane</keyword>
<proteinExistence type="predicted"/>
<evidence type="ECO:0000256" key="1">
    <source>
        <dbReference type="SAM" id="Phobius"/>
    </source>
</evidence>
<evidence type="ECO:0000313" key="2">
    <source>
        <dbReference type="EMBL" id="KAK9150965.1"/>
    </source>
</evidence>
<keyword evidence="1" id="KW-0472">Membrane</keyword>
<organism evidence="2 3">
    <name type="scientific">Stephania yunnanensis</name>
    <dbReference type="NCBI Taxonomy" id="152371"/>
    <lineage>
        <taxon>Eukaryota</taxon>
        <taxon>Viridiplantae</taxon>
        <taxon>Streptophyta</taxon>
        <taxon>Embryophyta</taxon>
        <taxon>Tracheophyta</taxon>
        <taxon>Spermatophyta</taxon>
        <taxon>Magnoliopsida</taxon>
        <taxon>Ranunculales</taxon>
        <taxon>Menispermaceae</taxon>
        <taxon>Menispermoideae</taxon>
        <taxon>Cissampelideae</taxon>
        <taxon>Stephania</taxon>
    </lineage>
</organism>
<accession>A0AAP0KF96</accession>
<name>A0AAP0KF96_9MAGN</name>